<accession>A0ABD7UTD1</accession>
<evidence type="ECO:0008006" key="4">
    <source>
        <dbReference type="Google" id="ProtNLM"/>
    </source>
</evidence>
<evidence type="ECO:0000313" key="3">
    <source>
        <dbReference type="Proteomes" id="UP000274496"/>
    </source>
</evidence>
<organism evidence="2 3">
    <name type="scientific">Streptococcus pyogenes</name>
    <dbReference type="NCBI Taxonomy" id="1314"/>
    <lineage>
        <taxon>Bacteria</taxon>
        <taxon>Bacillati</taxon>
        <taxon>Bacillota</taxon>
        <taxon>Bacilli</taxon>
        <taxon>Lactobacillales</taxon>
        <taxon>Streptococcaceae</taxon>
        <taxon>Streptococcus</taxon>
    </lineage>
</organism>
<evidence type="ECO:0000256" key="1">
    <source>
        <dbReference type="SAM" id="MobiDB-lite"/>
    </source>
</evidence>
<dbReference type="EMBL" id="LR031521">
    <property type="protein sequence ID" value="VDC38805.1"/>
    <property type="molecule type" value="Genomic_DNA"/>
</dbReference>
<dbReference type="AlphaFoldDB" id="A0ABD7UTD1"/>
<gene>
    <name evidence="2" type="ORF">SP119_0520</name>
</gene>
<reference evidence="2 3" key="1">
    <citation type="submission" date="2018-10" db="EMBL/GenBank/DDBJ databases">
        <authorList>
            <person name="Rosinski-Chupin I."/>
        </authorList>
    </citation>
    <scope>NUCLEOTIDE SEQUENCE [LARGE SCALE GENOMIC DNA]</scope>
    <source>
        <strain evidence="2 3">S119</strain>
    </source>
</reference>
<dbReference type="Pfam" id="PF13479">
    <property type="entry name" value="AAA_24"/>
    <property type="match status" value="1"/>
</dbReference>
<dbReference type="SUPFAM" id="SSF52540">
    <property type="entry name" value="P-loop containing nucleoside triphosphate hydrolases"/>
    <property type="match status" value="1"/>
</dbReference>
<evidence type="ECO:0000313" key="2">
    <source>
        <dbReference type="EMBL" id="VDC38805.1"/>
    </source>
</evidence>
<name>A0ABD7UTD1_STRPY</name>
<dbReference type="InterPro" id="IPR027417">
    <property type="entry name" value="P-loop_NTPase"/>
</dbReference>
<protein>
    <recommendedName>
        <fullName evidence="4">Phage protein</fullName>
    </recommendedName>
</protein>
<sequence length="363" mass="40533">MQITRGKRARAQRVIIYGPEGIGKSSFAANFPEPLFIDTEGSTDNMDVARMDKPTSYTMLKNQIAWIKANPTCCKTLVIDTIDWAESLIVDDVCAQHGKKGIEDFGWGNGYTYTKEEVGRFLNMLQELIELGINIVLTAHAQMRKFEQPDEMGAYDRWELKLGKKTSSQTAPLVKEWADMVLFANYKTVVMTSESKKKKATGGQRVLYTQHHPAWDAKNRHGLPDEMPLDYAVIAHLFAQVPTQPVPQTPPVQETPASQTAHESVHEQAEKAPEQPPMQPTSAPVAYPPSMPKALTDLMSAEQVTPDELVAVANIRGHFPPMTPIENFPSDYWNMIVANWLATLEVIKTQVRTVEPPFTVEGA</sequence>
<feature type="region of interest" description="Disordered" evidence="1">
    <location>
        <begin position="244"/>
        <end position="283"/>
    </location>
</feature>
<dbReference type="RefSeq" id="WP_010922060.1">
    <property type="nucleotide sequence ID" value="NZ_AP017629.1"/>
</dbReference>
<dbReference type="Proteomes" id="UP000274496">
    <property type="component" value="Chromosome"/>
</dbReference>
<proteinExistence type="predicted"/>
<feature type="compositionally biased region" description="Basic and acidic residues" evidence="1">
    <location>
        <begin position="263"/>
        <end position="273"/>
    </location>
</feature>